<feature type="region of interest" description="Disordered" evidence="1">
    <location>
        <begin position="1"/>
        <end position="47"/>
    </location>
</feature>
<dbReference type="EMBL" id="CM016559">
    <property type="protein sequence ID" value="TKW01553.1"/>
    <property type="molecule type" value="Genomic_DNA"/>
</dbReference>
<sequence>MSRSRNHGGPVRTGRRSAQQAKIPGGGSHGVLQPSSSAGQPKSRSWKLELHRSWAYAQI</sequence>
<organism evidence="2 3">
    <name type="scientific">Setaria viridis</name>
    <name type="common">Green bristlegrass</name>
    <name type="synonym">Setaria italica subsp. viridis</name>
    <dbReference type="NCBI Taxonomy" id="4556"/>
    <lineage>
        <taxon>Eukaryota</taxon>
        <taxon>Viridiplantae</taxon>
        <taxon>Streptophyta</taxon>
        <taxon>Embryophyta</taxon>
        <taxon>Tracheophyta</taxon>
        <taxon>Spermatophyta</taxon>
        <taxon>Magnoliopsida</taxon>
        <taxon>Liliopsida</taxon>
        <taxon>Poales</taxon>
        <taxon>Poaceae</taxon>
        <taxon>PACMAD clade</taxon>
        <taxon>Panicoideae</taxon>
        <taxon>Panicodae</taxon>
        <taxon>Paniceae</taxon>
        <taxon>Cenchrinae</taxon>
        <taxon>Setaria</taxon>
    </lineage>
</organism>
<gene>
    <name evidence="2" type="ORF">SEVIR_8G188550v2</name>
</gene>
<dbReference type="Gramene" id="TKW01553">
    <property type="protein sequence ID" value="TKW01553"/>
    <property type="gene ID" value="SEVIR_8G188550v2"/>
</dbReference>
<feature type="compositionally biased region" description="Polar residues" evidence="1">
    <location>
        <begin position="33"/>
        <end position="43"/>
    </location>
</feature>
<accession>A0A4U6TKQ3</accession>
<name>A0A4U6TKQ3_SETVI</name>
<evidence type="ECO:0000256" key="1">
    <source>
        <dbReference type="SAM" id="MobiDB-lite"/>
    </source>
</evidence>
<dbReference type="AlphaFoldDB" id="A0A4U6TKQ3"/>
<evidence type="ECO:0000313" key="3">
    <source>
        <dbReference type="Proteomes" id="UP000298652"/>
    </source>
</evidence>
<dbReference type="Proteomes" id="UP000298652">
    <property type="component" value="Chromosome 8"/>
</dbReference>
<reference evidence="2" key="1">
    <citation type="submission" date="2019-03" db="EMBL/GenBank/DDBJ databases">
        <title>WGS assembly of Setaria viridis.</title>
        <authorList>
            <person name="Huang P."/>
            <person name="Jenkins J."/>
            <person name="Grimwood J."/>
            <person name="Barry K."/>
            <person name="Healey A."/>
            <person name="Mamidi S."/>
            <person name="Sreedasyam A."/>
            <person name="Shu S."/>
            <person name="Feldman M."/>
            <person name="Wu J."/>
            <person name="Yu Y."/>
            <person name="Chen C."/>
            <person name="Johnson J."/>
            <person name="Rokhsar D."/>
            <person name="Baxter I."/>
            <person name="Schmutz J."/>
            <person name="Brutnell T."/>
            <person name="Kellogg E."/>
        </authorList>
    </citation>
    <scope>NUCLEOTIDE SEQUENCE [LARGE SCALE GENOMIC DNA]</scope>
</reference>
<evidence type="ECO:0000313" key="2">
    <source>
        <dbReference type="EMBL" id="TKW01553.1"/>
    </source>
</evidence>
<proteinExistence type="predicted"/>
<keyword evidence="3" id="KW-1185">Reference proteome</keyword>
<protein>
    <submittedName>
        <fullName evidence="2">Uncharacterized protein</fullName>
    </submittedName>
</protein>